<dbReference type="GO" id="GO:0006508">
    <property type="term" value="P:proteolysis"/>
    <property type="evidence" value="ECO:0007669"/>
    <property type="project" value="UniProtKB-KW"/>
</dbReference>
<dbReference type="InterPro" id="IPR001160">
    <property type="entry name" value="Peptidase_M20C"/>
</dbReference>
<evidence type="ECO:0000256" key="1">
    <source>
        <dbReference type="ARBA" id="ARBA00001941"/>
    </source>
</evidence>
<evidence type="ECO:0000256" key="14">
    <source>
        <dbReference type="ARBA" id="ARBA00075285"/>
    </source>
</evidence>
<evidence type="ECO:0000256" key="16">
    <source>
        <dbReference type="ARBA" id="ARBA00077688"/>
    </source>
</evidence>
<evidence type="ECO:0000256" key="3">
    <source>
        <dbReference type="ARBA" id="ARBA00022670"/>
    </source>
</evidence>
<dbReference type="PIRSF" id="PIRSF016599">
    <property type="entry name" value="Xaa-His_dipept"/>
    <property type="match status" value="1"/>
</dbReference>
<evidence type="ECO:0000256" key="17">
    <source>
        <dbReference type="ARBA" id="ARBA00078074"/>
    </source>
</evidence>
<reference evidence="19" key="1">
    <citation type="submission" date="2020-10" db="EMBL/GenBank/DDBJ databases">
        <authorList>
            <person name="Gilroy R."/>
        </authorList>
    </citation>
    <scope>NUCLEOTIDE SEQUENCE</scope>
    <source>
        <strain evidence="19">CHK195-11698</strain>
    </source>
</reference>
<keyword evidence="6" id="KW-0862">Zinc</keyword>
<name>A0A9D1HM34_9FIRM</name>
<dbReference type="AlphaFoldDB" id="A0A9D1HM34"/>
<dbReference type="PANTHER" id="PTHR43501">
    <property type="entry name" value="CYTOSOL NON-SPECIFIC DIPEPTIDASE"/>
    <property type="match status" value="1"/>
</dbReference>
<gene>
    <name evidence="19" type="primary">pepD</name>
    <name evidence="19" type="ORF">IAD15_02575</name>
</gene>
<evidence type="ECO:0000313" key="19">
    <source>
        <dbReference type="EMBL" id="HIU12936.1"/>
    </source>
</evidence>
<dbReference type="GO" id="GO:0005829">
    <property type="term" value="C:cytosol"/>
    <property type="evidence" value="ECO:0007669"/>
    <property type="project" value="TreeGrafter"/>
</dbReference>
<evidence type="ECO:0000256" key="6">
    <source>
        <dbReference type="ARBA" id="ARBA00022833"/>
    </source>
</evidence>
<comment type="similarity">
    <text evidence="12">Belongs to the peptidase M20C family.</text>
</comment>
<evidence type="ECO:0000313" key="20">
    <source>
        <dbReference type="Proteomes" id="UP000824175"/>
    </source>
</evidence>
<evidence type="ECO:0000256" key="7">
    <source>
        <dbReference type="ARBA" id="ARBA00023049"/>
    </source>
</evidence>
<dbReference type="GO" id="GO:0046872">
    <property type="term" value="F:metal ion binding"/>
    <property type="evidence" value="ECO:0007669"/>
    <property type="project" value="UniProtKB-KW"/>
</dbReference>
<evidence type="ECO:0000256" key="9">
    <source>
        <dbReference type="ARBA" id="ARBA00036421"/>
    </source>
</evidence>
<comment type="cofactor">
    <cofactor evidence="1">
        <name>Co(2+)</name>
        <dbReference type="ChEBI" id="CHEBI:48828"/>
    </cofactor>
</comment>
<feature type="domain" description="Peptidase M20 dimerisation" evidence="18">
    <location>
        <begin position="207"/>
        <end position="279"/>
    </location>
</feature>
<comment type="caution">
    <text evidence="19">The sequence shown here is derived from an EMBL/GenBank/DDBJ whole genome shotgun (WGS) entry which is preliminary data.</text>
</comment>
<evidence type="ECO:0000259" key="18">
    <source>
        <dbReference type="Pfam" id="PF07687"/>
    </source>
</evidence>
<evidence type="ECO:0000256" key="2">
    <source>
        <dbReference type="ARBA" id="ARBA00001947"/>
    </source>
</evidence>
<keyword evidence="7" id="KW-0482">Metalloprotease</keyword>
<dbReference type="FunFam" id="3.40.630.10:FF:000015">
    <property type="entry name" value="Aminoacyl-histidine dipeptidase PepD"/>
    <property type="match status" value="1"/>
</dbReference>
<evidence type="ECO:0000256" key="4">
    <source>
        <dbReference type="ARBA" id="ARBA00022723"/>
    </source>
</evidence>
<dbReference type="PRINTS" id="PR00934">
    <property type="entry name" value="XHISDIPTASE"/>
</dbReference>
<dbReference type="InterPro" id="IPR002933">
    <property type="entry name" value="Peptidase_M20"/>
</dbReference>
<dbReference type="EMBL" id="DVMJ01000017">
    <property type="protein sequence ID" value="HIU12936.1"/>
    <property type="molecule type" value="Genomic_DNA"/>
</dbReference>
<evidence type="ECO:0000256" key="15">
    <source>
        <dbReference type="ARBA" id="ARBA00076004"/>
    </source>
</evidence>
<evidence type="ECO:0000256" key="12">
    <source>
        <dbReference type="ARBA" id="ARBA00061423"/>
    </source>
</evidence>
<keyword evidence="8" id="KW-0170">Cobalt</keyword>
<comment type="cofactor">
    <cofactor evidence="2">
        <name>Zn(2+)</name>
        <dbReference type="ChEBI" id="CHEBI:29105"/>
    </cofactor>
</comment>
<proteinExistence type="inferred from homology"/>
<accession>A0A9D1HM34</accession>
<dbReference type="Proteomes" id="UP000824175">
    <property type="component" value="Unassembled WGS sequence"/>
</dbReference>
<keyword evidence="3" id="KW-0645">Protease</keyword>
<sequence>MSVLDQSKSYFKYFEEITKIPHGSYNEKALADYIENFAKVRGLQYKRDEMDNVIVYKEATPGYEDHAPVMLQGHIDMVNEKNNDSDHDFDKDPLDLYIEDGWLHAHGTTLGADDGVAVAYMLALLDANDVKHPALDCVFTVQEEVGLFGAANIKKEDIRARRMINMDSGGETHTSVSSSGGRRSIVSKPYRMQDNTLMTYQLDITGLLGGHSGGCIALERGNANKLAIRILHDMLIRGVNFQLVWLNGGLKENAIPRECTIQFATDTPETRLSELLVESVEKIQTELEFSDAGFKAALQIIPTAPQAMDTKTSQDIIRMIYLLPNGFKARSMKIQGLTTVSLNLGVLRTEEGKVTCYFSVRSPMPGAIEQLSDEIDEVASIFQATTEHCADYPGWNYEEHSPMRESMRQMVKEYFNADLQEHAGHGGLETGVFKGEMPDMDIVTFGPISQGAHTPDECLNLESFERCYGALCYWLERL</sequence>
<dbReference type="Gene3D" id="3.40.630.10">
    <property type="entry name" value="Zn peptidases"/>
    <property type="match status" value="2"/>
</dbReference>
<reference evidence="19" key="2">
    <citation type="journal article" date="2021" name="PeerJ">
        <title>Extensive microbial diversity within the chicken gut microbiome revealed by metagenomics and culture.</title>
        <authorList>
            <person name="Gilroy R."/>
            <person name="Ravi A."/>
            <person name="Getino M."/>
            <person name="Pursley I."/>
            <person name="Horton D.L."/>
            <person name="Alikhan N.F."/>
            <person name="Baker D."/>
            <person name="Gharbi K."/>
            <person name="Hall N."/>
            <person name="Watson M."/>
            <person name="Adriaenssens E.M."/>
            <person name="Foster-Nyarko E."/>
            <person name="Jarju S."/>
            <person name="Secka A."/>
            <person name="Antonio M."/>
            <person name="Oren A."/>
            <person name="Chaudhuri R.R."/>
            <person name="La Ragione R."/>
            <person name="Hildebrand F."/>
            <person name="Pallen M.J."/>
        </authorList>
    </citation>
    <scope>NUCLEOTIDE SEQUENCE</scope>
    <source>
        <strain evidence="19">CHK195-11698</strain>
    </source>
</reference>
<dbReference type="Pfam" id="PF07687">
    <property type="entry name" value="M20_dimer"/>
    <property type="match status" value="1"/>
</dbReference>
<evidence type="ECO:0000256" key="8">
    <source>
        <dbReference type="ARBA" id="ARBA00023285"/>
    </source>
</evidence>
<dbReference type="FunFam" id="3.40.630.10:FF:000018">
    <property type="entry name" value="Aminoacyl-histidine dipeptidase PepD"/>
    <property type="match status" value="1"/>
</dbReference>
<dbReference type="SUPFAM" id="SSF53187">
    <property type="entry name" value="Zn-dependent exopeptidases"/>
    <property type="match status" value="1"/>
</dbReference>
<dbReference type="NCBIfam" id="TIGR01893">
    <property type="entry name" value="aa-his-dipept"/>
    <property type="match status" value="1"/>
</dbReference>
<dbReference type="InterPro" id="IPR011650">
    <property type="entry name" value="Peptidase_M20_dimer"/>
</dbReference>
<keyword evidence="5 19" id="KW-0378">Hydrolase</keyword>
<protein>
    <recommendedName>
        <fullName evidence="13">Cytosol non-specific dipeptidase</fullName>
        <ecNumber evidence="10">3.4.13.18</ecNumber>
    </recommendedName>
    <alternativeName>
        <fullName evidence="16">Aminoacyl-histidine dipeptidase</fullName>
    </alternativeName>
    <alternativeName>
        <fullName evidence="15">Beta-alanyl-histidine dipeptidase</fullName>
    </alternativeName>
    <alternativeName>
        <fullName evidence="14">Carnosinase</fullName>
    </alternativeName>
    <alternativeName>
        <fullName evidence="11">Peptidase D</fullName>
    </alternativeName>
    <alternativeName>
        <fullName evidence="17">Xaa-His dipeptidase</fullName>
    </alternativeName>
</protein>
<comment type="catalytic activity">
    <reaction evidence="9">
        <text>Hydrolysis of dipeptides, preferentially hydrophobic dipeptides including prolyl amino acids.</text>
        <dbReference type="EC" id="3.4.13.18"/>
    </reaction>
</comment>
<keyword evidence="19" id="KW-0224">Dipeptidase</keyword>
<dbReference type="GO" id="GO:0070573">
    <property type="term" value="F:metallodipeptidase activity"/>
    <property type="evidence" value="ECO:0007669"/>
    <property type="project" value="TreeGrafter"/>
</dbReference>
<evidence type="ECO:0000256" key="10">
    <source>
        <dbReference type="ARBA" id="ARBA00038976"/>
    </source>
</evidence>
<evidence type="ECO:0000256" key="13">
    <source>
        <dbReference type="ARBA" id="ARBA00071271"/>
    </source>
</evidence>
<dbReference type="Pfam" id="PF01546">
    <property type="entry name" value="Peptidase_M20"/>
    <property type="match status" value="1"/>
</dbReference>
<evidence type="ECO:0000256" key="11">
    <source>
        <dbReference type="ARBA" id="ARBA00044252"/>
    </source>
</evidence>
<evidence type="ECO:0000256" key="5">
    <source>
        <dbReference type="ARBA" id="ARBA00022801"/>
    </source>
</evidence>
<organism evidence="19 20">
    <name type="scientific">Candidatus Fimiplasma intestinipullorum</name>
    <dbReference type="NCBI Taxonomy" id="2840825"/>
    <lineage>
        <taxon>Bacteria</taxon>
        <taxon>Bacillati</taxon>
        <taxon>Bacillota</taxon>
        <taxon>Clostridia</taxon>
        <taxon>Eubacteriales</taxon>
        <taxon>Candidatus Fimiplasma</taxon>
    </lineage>
</organism>
<keyword evidence="4" id="KW-0479">Metal-binding</keyword>
<dbReference type="PANTHER" id="PTHR43501:SF1">
    <property type="entry name" value="CYTOSOL NON-SPECIFIC DIPEPTIDASE"/>
    <property type="match status" value="1"/>
</dbReference>
<dbReference type="EC" id="3.4.13.18" evidence="10"/>